<protein>
    <submittedName>
        <fullName evidence="1">Uncharacterized protein</fullName>
    </submittedName>
</protein>
<dbReference type="OrthoDB" id="1722527at2759"/>
<dbReference type="AlphaFoldDB" id="A0A2U1MRU5"/>
<name>A0A2U1MRU5_ARTAN</name>
<proteinExistence type="predicted"/>
<dbReference type="EMBL" id="PKPP01004519">
    <property type="protein sequence ID" value="PWA63969.1"/>
    <property type="molecule type" value="Genomic_DNA"/>
</dbReference>
<reference evidence="1 2" key="1">
    <citation type="journal article" date="2018" name="Mol. Plant">
        <title>The genome of Artemisia annua provides insight into the evolution of Asteraceae family and artemisinin biosynthesis.</title>
        <authorList>
            <person name="Shen Q."/>
            <person name="Zhang L."/>
            <person name="Liao Z."/>
            <person name="Wang S."/>
            <person name="Yan T."/>
            <person name="Shi P."/>
            <person name="Liu M."/>
            <person name="Fu X."/>
            <person name="Pan Q."/>
            <person name="Wang Y."/>
            <person name="Lv Z."/>
            <person name="Lu X."/>
            <person name="Zhang F."/>
            <person name="Jiang W."/>
            <person name="Ma Y."/>
            <person name="Chen M."/>
            <person name="Hao X."/>
            <person name="Li L."/>
            <person name="Tang Y."/>
            <person name="Lv G."/>
            <person name="Zhou Y."/>
            <person name="Sun X."/>
            <person name="Brodelius P.E."/>
            <person name="Rose J.K.C."/>
            <person name="Tang K."/>
        </authorList>
    </citation>
    <scope>NUCLEOTIDE SEQUENCE [LARGE SCALE GENOMIC DNA]</scope>
    <source>
        <strain evidence="2">cv. Huhao1</strain>
        <tissue evidence="1">Leaf</tissue>
    </source>
</reference>
<dbReference type="Proteomes" id="UP000245207">
    <property type="component" value="Unassembled WGS sequence"/>
</dbReference>
<accession>A0A2U1MRU5</accession>
<keyword evidence="2" id="KW-1185">Reference proteome</keyword>
<dbReference type="PANTHER" id="PTHR48451">
    <property type="entry name" value="DUF4218 DOMAIN-CONTAINING PROTEIN"/>
    <property type="match status" value="1"/>
</dbReference>
<sequence length="107" mass="12320">MLAWRARSLNCVLVVRFAAGGCYVNFELVDVRLISIVSLLQKDNVDEEVLSLAIGPNTIAKQYKGFLTNGHRFFTRQREQFKKTQNSGVMVEEPRWLRMDTELQDAQ</sequence>
<dbReference type="PANTHER" id="PTHR48451:SF1">
    <property type="entry name" value="DUF4218 DOMAIN-CONTAINING PROTEIN"/>
    <property type="match status" value="1"/>
</dbReference>
<gene>
    <name evidence="1" type="ORF">CTI12_AA348390</name>
</gene>
<organism evidence="1 2">
    <name type="scientific">Artemisia annua</name>
    <name type="common">Sweet wormwood</name>
    <dbReference type="NCBI Taxonomy" id="35608"/>
    <lineage>
        <taxon>Eukaryota</taxon>
        <taxon>Viridiplantae</taxon>
        <taxon>Streptophyta</taxon>
        <taxon>Embryophyta</taxon>
        <taxon>Tracheophyta</taxon>
        <taxon>Spermatophyta</taxon>
        <taxon>Magnoliopsida</taxon>
        <taxon>eudicotyledons</taxon>
        <taxon>Gunneridae</taxon>
        <taxon>Pentapetalae</taxon>
        <taxon>asterids</taxon>
        <taxon>campanulids</taxon>
        <taxon>Asterales</taxon>
        <taxon>Asteraceae</taxon>
        <taxon>Asteroideae</taxon>
        <taxon>Anthemideae</taxon>
        <taxon>Artemisiinae</taxon>
        <taxon>Artemisia</taxon>
    </lineage>
</organism>
<evidence type="ECO:0000313" key="1">
    <source>
        <dbReference type="EMBL" id="PWA63969.1"/>
    </source>
</evidence>
<evidence type="ECO:0000313" key="2">
    <source>
        <dbReference type="Proteomes" id="UP000245207"/>
    </source>
</evidence>
<comment type="caution">
    <text evidence="1">The sequence shown here is derived from an EMBL/GenBank/DDBJ whole genome shotgun (WGS) entry which is preliminary data.</text>
</comment>